<feature type="region of interest" description="Disordered" evidence="1">
    <location>
        <begin position="78"/>
        <end position="147"/>
    </location>
</feature>
<feature type="transmembrane region" description="Helical" evidence="2">
    <location>
        <begin position="336"/>
        <end position="354"/>
    </location>
</feature>
<sequence>MSLIEGIGDEVIQFFIILFAAVLAYVAWWSTIISDQRQFRTVLLVDRRRRARSIITARIPFRQLSNHIETLTIASVTPVNTGDSLPRDPTSANSSITAEEEHSSQPPTAEPVQDPLQAASSSSQLQRADEHKQDASRPALHDSEENDIIETMDADAQNDLRQRRIAHFEGNVPSNADQVAQSIPNRGCEANNKDSQSSDIEKKDIVQPTGNNKSSDTITIKLKYINDDIKTVDGRLEEPLGDFKRRHFEEEMHSNKEIKLIFNGHVLKQDRHTLKCCGLFDNCVVHCLVHQKRPSNNNSMQSEENLDDITPPFLMTDPLPHIINGNNNNQGIDWDLGNALFAIVSFVLLAAWYFRYVYAQLYTVTATVGLIIVTGVFTIVLVGAYLPNDEYDTPDTNLRIRLTRTERVEVQQ</sequence>
<dbReference type="CDD" id="cd17057">
    <property type="entry name" value="Ubl_TMUB1_like"/>
    <property type="match status" value="1"/>
</dbReference>
<dbReference type="PANTHER" id="PTHR14557">
    <property type="entry name" value="PROTEIN C7ORF21"/>
    <property type="match status" value="1"/>
</dbReference>
<dbReference type="InterPro" id="IPR040352">
    <property type="entry name" value="TMUB1/2"/>
</dbReference>
<dbReference type="SMART" id="SM00213">
    <property type="entry name" value="UBQ"/>
    <property type="match status" value="1"/>
</dbReference>
<evidence type="ECO:0000256" key="2">
    <source>
        <dbReference type="SAM" id="Phobius"/>
    </source>
</evidence>
<dbReference type="EMBL" id="KB632345">
    <property type="protein sequence ID" value="ERL93081.1"/>
    <property type="molecule type" value="Genomic_DNA"/>
</dbReference>
<dbReference type="AlphaFoldDB" id="U4USC9"/>
<feature type="region of interest" description="Disordered" evidence="1">
    <location>
        <begin position="185"/>
        <end position="213"/>
    </location>
</feature>
<dbReference type="SUPFAM" id="SSF54236">
    <property type="entry name" value="Ubiquitin-like"/>
    <property type="match status" value="1"/>
</dbReference>
<feature type="transmembrane region" description="Helical" evidence="2">
    <location>
        <begin position="12"/>
        <end position="30"/>
    </location>
</feature>
<evidence type="ECO:0000313" key="4">
    <source>
        <dbReference type="EMBL" id="ERL93081.1"/>
    </source>
</evidence>
<organism evidence="4 5">
    <name type="scientific">Dendroctonus ponderosae</name>
    <name type="common">Mountain pine beetle</name>
    <dbReference type="NCBI Taxonomy" id="77166"/>
    <lineage>
        <taxon>Eukaryota</taxon>
        <taxon>Metazoa</taxon>
        <taxon>Ecdysozoa</taxon>
        <taxon>Arthropoda</taxon>
        <taxon>Hexapoda</taxon>
        <taxon>Insecta</taxon>
        <taxon>Pterygota</taxon>
        <taxon>Neoptera</taxon>
        <taxon>Endopterygota</taxon>
        <taxon>Coleoptera</taxon>
        <taxon>Polyphaga</taxon>
        <taxon>Cucujiformia</taxon>
        <taxon>Curculionidae</taxon>
        <taxon>Scolytinae</taxon>
        <taxon>Dendroctonus</taxon>
    </lineage>
</organism>
<proteinExistence type="predicted"/>
<feature type="compositionally biased region" description="Basic and acidic residues" evidence="1">
    <location>
        <begin position="127"/>
        <end position="143"/>
    </location>
</feature>
<protein>
    <recommendedName>
        <fullName evidence="3">Ubiquitin-like domain-containing protein</fullName>
    </recommendedName>
</protein>
<accession>U4USC9</accession>
<evidence type="ECO:0000259" key="3">
    <source>
        <dbReference type="PROSITE" id="PS50053"/>
    </source>
</evidence>
<dbReference type="Gene3D" id="3.10.20.90">
    <property type="entry name" value="Phosphatidylinositol 3-kinase Catalytic Subunit, Chain A, domain 1"/>
    <property type="match status" value="1"/>
</dbReference>
<evidence type="ECO:0000256" key="1">
    <source>
        <dbReference type="SAM" id="MobiDB-lite"/>
    </source>
</evidence>
<name>U4USC9_DENPD</name>
<keyword evidence="2" id="KW-1133">Transmembrane helix</keyword>
<dbReference type="PROSITE" id="PS50053">
    <property type="entry name" value="UBIQUITIN_2"/>
    <property type="match status" value="1"/>
</dbReference>
<evidence type="ECO:0000313" key="5">
    <source>
        <dbReference type="Proteomes" id="UP000030742"/>
    </source>
</evidence>
<reference evidence="4 5" key="1">
    <citation type="journal article" date="2013" name="Genome Biol.">
        <title>Draft genome of the mountain pine beetle, Dendroctonus ponderosae Hopkins, a major forest pest.</title>
        <authorList>
            <person name="Keeling C.I."/>
            <person name="Yuen M.M."/>
            <person name="Liao N.Y."/>
            <person name="Docking T.R."/>
            <person name="Chan S.K."/>
            <person name="Taylor G.A."/>
            <person name="Palmquist D.L."/>
            <person name="Jackman S.D."/>
            <person name="Nguyen A."/>
            <person name="Li M."/>
            <person name="Henderson H."/>
            <person name="Janes J.K."/>
            <person name="Zhao Y."/>
            <person name="Pandoh P."/>
            <person name="Moore R."/>
            <person name="Sperling F.A."/>
            <person name="Huber D.P."/>
            <person name="Birol I."/>
            <person name="Jones S.J."/>
            <person name="Bohlmann J."/>
        </authorList>
    </citation>
    <scope>NUCLEOTIDE SEQUENCE</scope>
</reference>
<feature type="transmembrane region" description="Helical" evidence="2">
    <location>
        <begin position="361"/>
        <end position="386"/>
    </location>
</feature>
<keyword evidence="2" id="KW-0472">Membrane</keyword>
<feature type="compositionally biased region" description="Low complexity" evidence="1">
    <location>
        <begin position="116"/>
        <end position="126"/>
    </location>
</feature>
<dbReference type="Pfam" id="PF00240">
    <property type="entry name" value="ubiquitin"/>
    <property type="match status" value="1"/>
</dbReference>
<dbReference type="InterPro" id="IPR029071">
    <property type="entry name" value="Ubiquitin-like_domsf"/>
</dbReference>
<dbReference type="GO" id="GO:0036503">
    <property type="term" value="P:ERAD pathway"/>
    <property type="evidence" value="ECO:0007669"/>
    <property type="project" value="InterPro"/>
</dbReference>
<feature type="domain" description="Ubiquitin-like" evidence="3">
    <location>
        <begin position="218"/>
        <end position="294"/>
    </location>
</feature>
<dbReference type="InterPro" id="IPR000626">
    <property type="entry name" value="Ubiquitin-like_dom"/>
</dbReference>
<dbReference type="PANTHER" id="PTHR14557:SF5">
    <property type="entry name" value="UBIQUITIN-LIKE DOMAIN-CONTAINING PROTEIN"/>
    <property type="match status" value="1"/>
</dbReference>
<gene>
    <name evidence="4" type="ORF">D910_10383</name>
</gene>
<keyword evidence="2" id="KW-0812">Transmembrane</keyword>
<dbReference type="Proteomes" id="UP000030742">
    <property type="component" value="Unassembled WGS sequence"/>
</dbReference>
<dbReference type="OrthoDB" id="161999at2759"/>